<gene>
    <name evidence="1" type="ORF">METZ01_LOCUS333715</name>
</gene>
<dbReference type="AlphaFoldDB" id="A0A382Q9D6"/>
<feature type="non-terminal residue" evidence="1">
    <location>
        <position position="1"/>
    </location>
</feature>
<dbReference type="EMBL" id="UINC01112137">
    <property type="protein sequence ID" value="SVC80861.1"/>
    <property type="molecule type" value="Genomic_DNA"/>
</dbReference>
<protein>
    <submittedName>
        <fullName evidence="1">Uncharacterized protein</fullName>
    </submittedName>
</protein>
<accession>A0A382Q9D6</accession>
<name>A0A382Q9D6_9ZZZZ</name>
<reference evidence="1" key="1">
    <citation type="submission" date="2018-05" db="EMBL/GenBank/DDBJ databases">
        <authorList>
            <person name="Lanie J.A."/>
            <person name="Ng W.-L."/>
            <person name="Kazmierczak K.M."/>
            <person name="Andrzejewski T.M."/>
            <person name="Davidsen T.M."/>
            <person name="Wayne K.J."/>
            <person name="Tettelin H."/>
            <person name="Glass J.I."/>
            <person name="Rusch D."/>
            <person name="Podicherti R."/>
            <person name="Tsui H.-C.T."/>
            <person name="Winkler M.E."/>
        </authorList>
    </citation>
    <scope>NUCLEOTIDE SEQUENCE</scope>
</reference>
<organism evidence="1">
    <name type="scientific">marine metagenome</name>
    <dbReference type="NCBI Taxonomy" id="408172"/>
    <lineage>
        <taxon>unclassified sequences</taxon>
        <taxon>metagenomes</taxon>
        <taxon>ecological metagenomes</taxon>
    </lineage>
</organism>
<sequence>QSRSIVRCLLKMQSKPQSVIIKTEKIPKLRKA</sequence>
<feature type="non-terminal residue" evidence="1">
    <location>
        <position position="32"/>
    </location>
</feature>
<proteinExistence type="predicted"/>
<evidence type="ECO:0000313" key="1">
    <source>
        <dbReference type="EMBL" id="SVC80861.1"/>
    </source>
</evidence>